<protein>
    <submittedName>
        <fullName evidence="4">3-oxoacyl-[acyl-carrier-protein] reductase FabG</fullName>
        <ecNumber evidence="4">1.1.1.100</ecNumber>
    </submittedName>
</protein>
<dbReference type="STRING" id="48256.CLHUN_10880"/>
<dbReference type="RefSeq" id="WP_080063531.1">
    <property type="nucleotide sequence ID" value="NZ_MZGX01000005.1"/>
</dbReference>
<dbReference type="InterPro" id="IPR002347">
    <property type="entry name" value="SDR_fam"/>
</dbReference>
<dbReference type="Pfam" id="PF13561">
    <property type="entry name" value="adh_short_C2"/>
    <property type="match status" value="1"/>
</dbReference>
<keyword evidence="5" id="KW-1185">Reference proteome</keyword>
<dbReference type="InterPro" id="IPR020904">
    <property type="entry name" value="Sc_DH/Rdtase_CS"/>
</dbReference>
<dbReference type="PANTHER" id="PTHR42879">
    <property type="entry name" value="3-OXOACYL-(ACYL-CARRIER-PROTEIN) REDUCTASE"/>
    <property type="match status" value="1"/>
</dbReference>
<gene>
    <name evidence="4" type="primary">fabG_2</name>
    <name evidence="4" type="ORF">CLHUN_10880</name>
</gene>
<dbReference type="CDD" id="cd05233">
    <property type="entry name" value="SDR_c"/>
    <property type="match status" value="1"/>
</dbReference>
<proteinExistence type="inferred from homology"/>
<dbReference type="GO" id="GO:0004316">
    <property type="term" value="F:3-oxoacyl-[acyl-carrier-protein] reductase (NADPH) activity"/>
    <property type="evidence" value="ECO:0007669"/>
    <property type="project" value="UniProtKB-EC"/>
</dbReference>
<dbReference type="Proteomes" id="UP000191554">
    <property type="component" value="Unassembled WGS sequence"/>
</dbReference>
<reference evidence="4 5" key="1">
    <citation type="submission" date="2017-03" db="EMBL/GenBank/DDBJ databases">
        <title>Genome sequence of Clostridium hungatei DSM 14427.</title>
        <authorList>
            <person name="Poehlein A."/>
            <person name="Daniel R."/>
        </authorList>
    </citation>
    <scope>NUCLEOTIDE SEQUENCE [LARGE SCALE GENOMIC DNA]</scope>
    <source>
        <strain evidence="4 5">DSM 14427</strain>
    </source>
</reference>
<dbReference type="PROSITE" id="PS00061">
    <property type="entry name" value="ADH_SHORT"/>
    <property type="match status" value="1"/>
</dbReference>
<dbReference type="PRINTS" id="PR00080">
    <property type="entry name" value="SDRFAMILY"/>
</dbReference>
<dbReference type="InterPro" id="IPR036291">
    <property type="entry name" value="NAD(P)-bd_dom_sf"/>
</dbReference>
<dbReference type="EC" id="1.1.1.100" evidence="4"/>
<dbReference type="PANTHER" id="PTHR42879:SF2">
    <property type="entry name" value="3-OXOACYL-[ACYL-CARRIER-PROTEIN] REDUCTASE FABG"/>
    <property type="match status" value="1"/>
</dbReference>
<comment type="similarity">
    <text evidence="1">Belongs to the short-chain dehydrogenases/reductases (SDR) family.</text>
</comment>
<dbReference type="EMBL" id="MZGX01000005">
    <property type="protein sequence ID" value="OPX45201.1"/>
    <property type="molecule type" value="Genomic_DNA"/>
</dbReference>
<name>A0A1V4SPK3_RUMHU</name>
<dbReference type="Gene3D" id="3.40.50.720">
    <property type="entry name" value="NAD(P)-binding Rossmann-like Domain"/>
    <property type="match status" value="1"/>
</dbReference>
<evidence type="ECO:0000256" key="1">
    <source>
        <dbReference type="ARBA" id="ARBA00006484"/>
    </source>
</evidence>
<evidence type="ECO:0000256" key="2">
    <source>
        <dbReference type="ARBA" id="ARBA00023002"/>
    </source>
</evidence>
<dbReference type="SUPFAM" id="SSF51735">
    <property type="entry name" value="NAD(P)-binding Rossmann-fold domains"/>
    <property type="match status" value="1"/>
</dbReference>
<dbReference type="PRINTS" id="PR00081">
    <property type="entry name" value="GDHRDH"/>
</dbReference>
<keyword evidence="3" id="KW-0443">Lipid metabolism</keyword>
<accession>A0A1V4SPK3</accession>
<dbReference type="GO" id="GO:0008206">
    <property type="term" value="P:bile acid metabolic process"/>
    <property type="evidence" value="ECO:0007669"/>
    <property type="project" value="UniProtKB-ARBA"/>
</dbReference>
<dbReference type="OrthoDB" id="1738245at2"/>
<dbReference type="AlphaFoldDB" id="A0A1V4SPK3"/>
<dbReference type="NCBIfam" id="NF005559">
    <property type="entry name" value="PRK07231.1"/>
    <property type="match status" value="1"/>
</dbReference>
<dbReference type="InterPro" id="IPR050259">
    <property type="entry name" value="SDR"/>
</dbReference>
<evidence type="ECO:0000313" key="4">
    <source>
        <dbReference type="EMBL" id="OPX45201.1"/>
    </source>
</evidence>
<keyword evidence="2 4" id="KW-0560">Oxidoreductase</keyword>
<keyword evidence="3" id="KW-0753">Steroid metabolism</keyword>
<dbReference type="FunFam" id="3.40.50.720:FF:000084">
    <property type="entry name" value="Short-chain dehydrogenase reductase"/>
    <property type="match status" value="1"/>
</dbReference>
<evidence type="ECO:0000256" key="3">
    <source>
        <dbReference type="ARBA" id="ARBA00023221"/>
    </source>
</evidence>
<evidence type="ECO:0000313" key="5">
    <source>
        <dbReference type="Proteomes" id="UP000191554"/>
    </source>
</evidence>
<organism evidence="4 5">
    <name type="scientific">Ruminiclostridium hungatei</name>
    <name type="common">Clostridium hungatei</name>
    <dbReference type="NCBI Taxonomy" id="48256"/>
    <lineage>
        <taxon>Bacteria</taxon>
        <taxon>Bacillati</taxon>
        <taxon>Bacillota</taxon>
        <taxon>Clostridia</taxon>
        <taxon>Eubacteriales</taxon>
        <taxon>Oscillospiraceae</taxon>
        <taxon>Ruminiclostridium</taxon>
    </lineage>
</organism>
<sequence length="258" mass="28235">MANKVEISLQNKNAIVTGAGRGIGLKIAEMLARAGASLIVTELEDRFDDLKKSSLEIENNFGVRVIPAVLDIRSQEAVNNVVQLGIQEFDQIDILVNNAGINLLTPSLTITREQWDQVLDINLKGTFFLTQEVAKRMIQRKSGTIVSIASQHGVVGNELRAAYCSSKAGIVNLTKALSYEWARHGIRVNAVSPTYVLTEVNGDLLNSNDFMRKALQRIPLRRYATPQDIANAVLFLSSELSSMITGHNLLVDGGYTAV</sequence>
<comment type="caution">
    <text evidence="4">The sequence shown here is derived from an EMBL/GenBank/DDBJ whole genome shotgun (WGS) entry which is preliminary data.</text>
</comment>